<evidence type="ECO:0000313" key="5">
    <source>
        <dbReference type="EMBL" id="ERG65267.1"/>
    </source>
</evidence>
<dbReference type="GO" id="GO:0008168">
    <property type="term" value="F:methyltransferase activity"/>
    <property type="evidence" value="ECO:0007669"/>
    <property type="project" value="UniProtKB-KW"/>
</dbReference>
<dbReference type="EMBL" id="ASHR01000006">
    <property type="protein sequence ID" value="ERG65267.1"/>
    <property type="molecule type" value="Genomic_DNA"/>
</dbReference>
<dbReference type="RefSeq" id="WP_021009520.1">
    <property type="nucleotide sequence ID" value="NZ_ASHR01000006.1"/>
</dbReference>
<organism evidence="5 6">
    <name type="scientific">Agrococcus pavilionensis RW1</name>
    <dbReference type="NCBI Taxonomy" id="1330458"/>
    <lineage>
        <taxon>Bacteria</taxon>
        <taxon>Bacillati</taxon>
        <taxon>Actinomycetota</taxon>
        <taxon>Actinomycetes</taxon>
        <taxon>Micrococcales</taxon>
        <taxon>Microbacteriaceae</taxon>
        <taxon>Agrococcus</taxon>
    </lineage>
</organism>
<protein>
    <recommendedName>
        <fullName evidence="4">Methyltransferase domain-containing protein</fullName>
    </recommendedName>
</protein>
<dbReference type="OrthoDB" id="9795634at2"/>
<name>U1LT45_9MICO</name>
<gene>
    <name evidence="5" type="ORF">L332_12545</name>
</gene>
<evidence type="ECO:0000256" key="2">
    <source>
        <dbReference type="ARBA" id="ARBA00022679"/>
    </source>
</evidence>
<dbReference type="InterPro" id="IPR025714">
    <property type="entry name" value="Methyltranfer_dom"/>
</dbReference>
<reference evidence="5 6" key="1">
    <citation type="journal article" date="2013" name="Genome Announc.">
        <title>First draft genome sequence from a member of the genus agrococcus, isolated from modern microbialites.</title>
        <authorList>
            <person name="White R.A.III."/>
            <person name="Grassa C.J."/>
            <person name="Suttle C.A."/>
        </authorList>
    </citation>
    <scope>NUCLEOTIDE SEQUENCE [LARGE SCALE GENOMIC DNA]</scope>
    <source>
        <strain evidence="5 6">RW1</strain>
    </source>
</reference>
<keyword evidence="6" id="KW-1185">Reference proteome</keyword>
<evidence type="ECO:0000256" key="1">
    <source>
        <dbReference type="ARBA" id="ARBA00022603"/>
    </source>
</evidence>
<evidence type="ECO:0000259" key="4">
    <source>
        <dbReference type="Pfam" id="PF13847"/>
    </source>
</evidence>
<dbReference type="InterPro" id="IPR029063">
    <property type="entry name" value="SAM-dependent_MTases_sf"/>
</dbReference>
<dbReference type="SUPFAM" id="SSF53335">
    <property type="entry name" value="S-adenosyl-L-methionine-dependent methyltransferases"/>
    <property type="match status" value="1"/>
</dbReference>
<accession>U1LT45</accession>
<proteinExistence type="predicted"/>
<dbReference type="PANTHER" id="PTHR43464">
    <property type="entry name" value="METHYLTRANSFERASE"/>
    <property type="match status" value="1"/>
</dbReference>
<dbReference type="CDD" id="cd02440">
    <property type="entry name" value="AdoMet_MTases"/>
    <property type="match status" value="1"/>
</dbReference>
<sequence length="145" mass="15123">MAALSARLAAVLDALPLRPGMRVLELGCGPGALARAIAERVGPEGFVLGVDRSMMAVQAAERQSDAGNLKFRVVNAEGFHLKAGEEPFDLVVAIRVGALDGRHPELEAAALERLRAATVPGASLFIDRGDPLEEIGLHSEPAPAA</sequence>
<keyword evidence="1" id="KW-0489">Methyltransferase</keyword>
<feature type="domain" description="Methyltransferase" evidence="4">
    <location>
        <begin position="18"/>
        <end position="97"/>
    </location>
</feature>
<evidence type="ECO:0000256" key="3">
    <source>
        <dbReference type="ARBA" id="ARBA00022691"/>
    </source>
</evidence>
<dbReference type="Gene3D" id="3.40.50.150">
    <property type="entry name" value="Vaccinia Virus protein VP39"/>
    <property type="match status" value="1"/>
</dbReference>
<evidence type="ECO:0000313" key="6">
    <source>
        <dbReference type="Proteomes" id="UP000016462"/>
    </source>
</evidence>
<dbReference type="AlphaFoldDB" id="U1LT45"/>
<dbReference type="GO" id="GO:0032259">
    <property type="term" value="P:methylation"/>
    <property type="evidence" value="ECO:0007669"/>
    <property type="project" value="UniProtKB-KW"/>
</dbReference>
<comment type="caution">
    <text evidence="5">The sequence shown here is derived from an EMBL/GenBank/DDBJ whole genome shotgun (WGS) entry which is preliminary data.</text>
</comment>
<dbReference type="Proteomes" id="UP000016462">
    <property type="component" value="Unassembled WGS sequence"/>
</dbReference>
<keyword evidence="3" id="KW-0949">S-adenosyl-L-methionine</keyword>
<dbReference type="Pfam" id="PF13847">
    <property type="entry name" value="Methyltransf_31"/>
    <property type="match status" value="1"/>
</dbReference>
<dbReference type="PANTHER" id="PTHR43464:SF19">
    <property type="entry name" value="UBIQUINONE BIOSYNTHESIS O-METHYLTRANSFERASE, MITOCHONDRIAL"/>
    <property type="match status" value="1"/>
</dbReference>
<keyword evidence="2" id="KW-0808">Transferase</keyword>